<dbReference type="Pfam" id="PF13578">
    <property type="entry name" value="Methyltransf_24"/>
    <property type="match status" value="1"/>
</dbReference>
<proteinExistence type="predicted"/>
<dbReference type="SUPFAM" id="SSF53335">
    <property type="entry name" value="S-adenosyl-L-methionine-dependent methyltransferases"/>
    <property type="match status" value="1"/>
</dbReference>
<name>A0A6C0IBT7_9ZZZZ</name>
<dbReference type="InterPro" id="IPR029063">
    <property type="entry name" value="SAM-dependent_MTases_sf"/>
</dbReference>
<organism evidence="1">
    <name type="scientific">viral metagenome</name>
    <dbReference type="NCBI Taxonomy" id="1070528"/>
    <lineage>
        <taxon>unclassified sequences</taxon>
        <taxon>metagenomes</taxon>
        <taxon>organismal metagenomes</taxon>
    </lineage>
</organism>
<evidence type="ECO:0000313" key="1">
    <source>
        <dbReference type="EMBL" id="QHT89836.1"/>
    </source>
</evidence>
<protein>
    <recommendedName>
        <fullName evidence="2">Methyltransferase</fullName>
    </recommendedName>
</protein>
<dbReference type="AlphaFoldDB" id="A0A6C0IBT7"/>
<evidence type="ECO:0008006" key="2">
    <source>
        <dbReference type="Google" id="ProtNLM"/>
    </source>
</evidence>
<sequence>MTSPRIKTITIDTEESHTELCDFGNMSDKSPHNIVTHFHKHPYTPIYSLLLGPLRNKPITFCEIGIAGGYSIKMWRDYFCKETKIVAMDYAPNLIARVEEARFPNVITALMDVSSEEVIETNFHTLGLTYDIILDDSDHVFDSHVRLVKKATQFLKPGGMLLIEDIYRTNTAQMYETALEGLLSPFESIYYIKAEHKNRYSGDFNNDGILAFIKA</sequence>
<dbReference type="EMBL" id="MN740152">
    <property type="protein sequence ID" value="QHT89836.1"/>
    <property type="molecule type" value="Genomic_DNA"/>
</dbReference>
<reference evidence="1" key="1">
    <citation type="journal article" date="2020" name="Nature">
        <title>Giant virus diversity and host interactions through global metagenomics.</title>
        <authorList>
            <person name="Schulz F."/>
            <person name="Roux S."/>
            <person name="Paez-Espino D."/>
            <person name="Jungbluth S."/>
            <person name="Walsh D.A."/>
            <person name="Denef V.J."/>
            <person name="McMahon K.D."/>
            <person name="Konstantinidis K.T."/>
            <person name="Eloe-Fadrosh E.A."/>
            <person name="Kyrpides N.C."/>
            <person name="Woyke T."/>
        </authorList>
    </citation>
    <scope>NUCLEOTIDE SEQUENCE</scope>
    <source>
        <strain evidence="1">GVMAG-M-3300023184-62</strain>
    </source>
</reference>
<accession>A0A6C0IBT7</accession>
<dbReference type="Gene3D" id="3.40.50.150">
    <property type="entry name" value="Vaccinia Virus protein VP39"/>
    <property type="match status" value="1"/>
</dbReference>